<reference evidence="5" key="1">
    <citation type="submission" date="2020-09" db="EMBL/GenBank/DDBJ databases">
        <title>New species isolated from human feces.</title>
        <authorList>
            <person name="Kitahara M."/>
            <person name="Shigeno Y."/>
            <person name="Shime M."/>
            <person name="Matsumoto Y."/>
            <person name="Nakamura S."/>
            <person name="Motooka D."/>
            <person name="Fukuoka S."/>
            <person name="Nishikawa H."/>
            <person name="Benno Y."/>
        </authorList>
    </citation>
    <scope>NUCLEOTIDE SEQUENCE</scope>
    <source>
        <strain evidence="5">MM59</strain>
    </source>
</reference>
<dbReference type="Gene3D" id="3.40.50.2300">
    <property type="match status" value="2"/>
</dbReference>
<dbReference type="InterPro" id="IPR001761">
    <property type="entry name" value="Peripla_BP/Lac1_sug-bd_dom"/>
</dbReference>
<dbReference type="GO" id="GO:0000976">
    <property type="term" value="F:transcription cis-regulatory region binding"/>
    <property type="evidence" value="ECO:0007669"/>
    <property type="project" value="TreeGrafter"/>
</dbReference>
<organism evidence="5 6">
    <name type="scientific">Pusillibacter faecalis</name>
    <dbReference type="NCBI Taxonomy" id="2714358"/>
    <lineage>
        <taxon>Bacteria</taxon>
        <taxon>Bacillati</taxon>
        <taxon>Bacillota</taxon>
        <taxon>Clostridia</taxon>
        <taxon>Eubacteriales</taxon>
        <taxon>Oscillospiraceae</taxon>
        <taxon>Pusillibacter</taxon>
    </lineage>
</organism>
<evidence type="ECO:0000256" key="1">
    <source>
        <dbReference type="ARBA" id="ARBA00023015"/>
    </source>
</evidence>
<dbReference type="SUPFAM" id="SSF47413">
    <property type="entry name" value="lambda repressor-like DNA-binding domains"/>
    <property type="match status" value="1"/>
</dbReference>
<protein>
    <submittedName>
        <fullName evidence="5">LacI family transcriptional regulator</fullName>
    </submittedName>
</protein>
<accession>A0A810Q9K7</accession>
<dbReference type="InterPro" id="IPR000843">
    <property type="entry name" value="HTH_LacI"/>
</dbReference>
<dbReference type="PANTHER" id="PTHR30146">
    <property type="entry name" value="LACI-RELATED TRANSCRIPTIONAL REPRESSOR"/>
    <property type="match status" value="1"/>
</dbReference>
<sequence length="327" mass="36256">MITIKDLAAASGLSKSTVSRVINHSPNVKPETRERVMEAVEKLGYQPDILARGMITGMLPMVLVIVGDIQNHYFTQALAGIETTLEEQGFMVVVFDSSYDPERIVTSIHMAKTCRFAGIIPMTGFGSKRVISTLQDLDCPVILLNCHRDHVAFDRIYGDDFGAGYAATRALLRRGYRQIYHFSGNSTESFISAERERGYLAAMKEAGISVDGSMVLRGDLRQDSGARLAARCLKSAKSQVALCCNNFLMCLGAMNYAQQHGLVMWKDYGMAICEQPPVFFMKSEFIYAGPKLREIGRAAAQLLLDRINHPGRKPAVQPFPMLDIYDP</sequence>
<evidence type="ECO:0000256" key="3">
    <source>
        <dbReference type="ARBA" id="ARBA00023163"/>
    </source>
</evidence>
<dbReference type="EMBL" id="AP023420">
    <property type="protein sequence ID" value="BCK84654.1"/>
    <property type="molecule type" value="Genomic_DNA"/>
</dbReference>
<dbReference type="Pfam" id="PF00532">
    <property type="entry name" value="Peripla_BP_1"/>
    <property type="match status" value="1"/>
</dbReference>
<dbReference type="SUPFAM" id="SSF53822">
    <property type="entry name" value="Periplasmic binding protein-like I"/>
    <property type="match status" value="1"/>
</dbReference>
<dbReference type="InterPro" id="IPR010982">
    <property type="entry name" value="Lambda_DNA-bd_dom_sf"/>
</dbReference>
<dbReference type="SMART" id="SM00354">
    <property type="entry name" value="HTH_LACI"/>
    <property type="match status" value="1"/>
</dbReference>
<dbReference type="RefSeq" id="WP_187029321.1">
    <property type="nucleotide sequence ID" value="NZ_AP023420.1"/>
</dbReference>
<keyword evidence="1" id="KW-0805">Transcription regulation</keyword>
<evidence type="ECO:0000313" key="6">
    <source>
        <dbReference type="Proteomes" id="UP000679848"/>
    </source>
</evidence>
<keyword evidence="2" id="KW-0238">DNA-binding</keyword>
<dbReference type="Proteomes" id="UP000679848">
    <property type="component" value="Chromosome"/>
</dbReference>
<dbReference type="Gene3D" id="1.10.260.40">
    <property type="entry name" value="lambda repressor-like DNA-binding domains"/>
    <property type="match status" value="1"/>
</dbReference>
<dbReference type="GO" id="GO:0003700">
    <property type="term" value="F:DNA-binding transcription factor activity"/>
    <property type="evidence" value="ECO:0007669"/>
    <property type="project" value="TreeGrafter"/>
</dbReference>
<dbReference type="InterPro" id="IPR028082">
    <property type="entry name" value="Peripla_BP_I"/>
</dbReference>
<evidence type="ECO:0000259" key="4">
    <source>
        <dbReference type="PROSITE" id="PS50932"/>
    </source>
</evidence>
<proteinExistence type="predicted"/>
<keyword evidence="6" id="KW-1185">Reference proteome</keyword>
<feature type="domain" description="HTH lacI-type" evidence="4">
    <location>
        <begin position="2"/>
        <end position="56"/>
    </location>
</feature>
<keyword evidence="3" id="KW-0804">Transcription</keyword>
<dbReference type="CDD" id="cd06267">
    <property type="entry name" value="PBP1_LacI_sugar_binding-like"/>
    <property type="match status" value="1"/>
</dbReference>
<dbReference type="PANTHER" id="PTHR30146:SF109">
    <property type="entry name" value="HTH-TYPE TRANSCRIPTIONAL REGULATOR GALS"/>
    <property type="match status" value="1"/>
</dbReference>
<evidence type="ECO:0000256" key="2">
    <source>
        <dbReference type="ARBA" id="ARBA00023125"/>
    </source>
</evidence>
<evidence type="ECO:0000313" key="5">
    <source>
        <dbReference type="EMBL" id="BCK84654.1"/>
    </source>
</evidence>
<dbReference type="PROSITE" id="PS50932">
    <property type="entry name" value="HTH_LACI_2"/>
    <property type="match status" value="1"/>
</dbReference>
<dbReference type="AlphaFoldDB" id="A0A810Q9K7"/>
<gene>
    <name evidence="5" type="ORF">MM59RIKEN_19730</name>
</gene>
<dbReference type="CDD" id="cd01392">
    <property type="entry name" value="HTH_LacI"/>
    <property type="match status" value="1"/>
</dbReference>
<dbReference type="Pfam" id="PF00356">
    <property type="entry name" value="LacI"/>
    <property type="match status" value="1"/>
</dbReference>
<dbReference type="KEGG" id="pfaa:MM59RIKEN_19730"/>
<name>A0A810Q9K7_9FIRM</name>